<comment type="caution">
    <text evidence="2">The sequence shown here is derived from an EMBL/GenBank/DDBJ whole genome shotgun (WGS) entry which is preliminary data.</text>
</comment>
<evidence type="ECO:0000313" key="2">
    <source>
        <dbReference type="EMBL" id="OQR85653.1"/>
    </source>
</evidence>
<evidence type="ECO:0000313" key="3">
    <source>
        <dbReference type="Proteomes" id="UP000243579"/>
    </source>
</evidence>
<feature type="transmembrane region" description="Helical" evidence="1">
    <location>
        <begin position="355"/>
        <end position="374"/>
    </location>
</feature>
<feature type="transmembrane region" description="Helical" evidence="1">
    <location>
        <begin position="386"/>
        <end position="407"/>
    </location>
</feature>
<keyword evidence="1" id="KW-0812">Transmembrane</keyword>
<evidence type="ECO:0000256" key="1">
    <source>
        <dbReference type="SAM" id="Phobius"/>
    </source>
</evidence>
<keyword evidence="1" id="KW-1133">Transmembrane helix</keyword>
<reference evidence="2 3" key="1">
    <citation type="journal article" date="2014" name="Genome Biol. Evol.">
        <title>The secreted proteins of Achlya hypogyna and Thraustotheca clavata identify the ancestral oomycete secretome and reveal gene acquisitions by horizontal gene transfer.</title>
        <authorList>
            <person name="Misner I."/>
            <person name="Blouin N."/>
            <person name="Leonard G."/>
            <person name="Richards T.A."/>
            <person name="Lane C.E."/>
        </authorList>
    </citation>
    <scope>NUCLEOTIDE SEQUENCE [LARGE SCALE GENOMIC DNA]</scope>
    <source>
        <strain evidence="2 3">ATCC 48635</strain>
    </source>
</reference>
<feature type="transmembrane region" description="Helical" evidence="1">
    <location>
        <begin position="276"/>
        <end position="296"/>
    </location>
</feature>
<dbReference type="EMBL" id="JNBR01001640">
    <property type="protein sequence ID" value="OQR85653.1"/>
    <property type="molecule type" value="Genomic_DNA"/>
</dbReference>
<name>A0A1V9YIT4_ACHHY</name>
<keyword evidence="1" id="KW-0472">Membrane</keyword>
<proteinExistence type="predicted"/>
<feature type="transmembrane region" description="Helical" evidence="1">
    <location>
        <begin position="317"/>
        <end position="335"/>
    </location>
</feature>
<organism evidence="2 3">
    <name type="scientific">Achlya hypogyna</name>
    <name type="common">Oomycete</name>
    <name type="synonym">Protoachlya hypogyna</name>
    <dbReference type="NCBI Taxonomy" id="1202772"/>
    <lineage>
        <taxon>Eukaryota</taxon>
        <taxon>Sar</taxon>
        <taxon>Stramenopiles</taxon>
        <taxon>Oomycota</taxon>
        <taxon>Saprolegniomycetes</taxon>
        <taxon>Saprolegniales</taxon>
        <taxon>Achlyaceae</taxon>
        <taxon>Achlya</taxon>
    </lineage>
</organism>
<evidence type="ECO:0008006" key="4">
    <source>
        <dbReference type="Google" id="ProtNLM"/>
    </source>
</evidence>
<dbReference type="Proteomes" id="UP000243579">
    <property type="component" value="Unassembled WGS sequence"/>
</dbReference>
<gene>
    <name evidence="2" type="ORF">ACHHYP_11597</name>
</gene>
<keyword evidence="3" id="KW-1185">Reference proteome</keyword>
<protein>
    <recommendedName>
        <fullName evidence="4">Transmembrane protein</fullName>
    </recommendedName>
</protein>
<sequence>MSYFVSTVGPFGVVDLLYVLPPPSLLSFYAGAIGSLKTLVLTSNTAEKALGSVHVPPTYSLVPTEIVRNANLTLCGGNLLCGNDVSPWPAANGMYVGFSVTNMCHTVFTSYVVVSVISELFVLLGLNFTQSFDLADVPATCELDVLQPSACTLDRAYALSTLASFATHFEPLAPMAVVAHADVRRLNIVSIQYVFDAADNTTTQRTYPVPDESDPGWSFYGWHYLYEWVTGLREVVSFVGDHGQITAMSASTLARAMVPDANTIPLSFSFLIKYSVQYITTVLIGVCMLLGFSAVYHKGHVEARNFLCVNRIVGMTWLGRPLVLVRSLSAIWLLNTSPLTLVQVGVGTRFTSPPLAWYTTFLATSEMTWFVYVLNDLFSCITQQYTSLYASKSSTLTWLVAFAWTLWSPQLYAASVDRHCSVQDMDFQLTCRSGTVAVGSLSRFGVSVAVICGCVGAMYLVQRWWHPSWPPLELSSVLLNAQSYYLIRLHPVLGDKCLDRTSAIMAGVISVMHKDTLYLLDVKSWRMWREKVPMDVARRRSHVLPRLE</sequence>
<dbReference type="AlphaFoldDB" id="A0A1V9YIT4"/>
<feature type="transmembrane region" description="Helical" evidence="1">
    <location>
        <begin position="444"/>
        <end position="461"/>
    </location>
</feature>
<accession>A0A1V9YIT4</accession>